<keyword evidence="2" id="KW-1185">Reference proteome</keyword>
<evidence type="ECO:0000313" key="1">
    <source>
        <dbReference type="EMBL" id="RNA30904.1"/>
    </source>
</evidence>
<accession>A0A3M7S503</accession>
<sequence>MSAKSKKGATRNFDQFRSFLGSSEKIIFITNSYLLFKKKRAKNFIREFIFNFEPFDFYIRTSSLSASVLAFNEELMRYCSLRRKSFSLSLFWSALRNSCLDLAST</sequence>
<organism evidence="1 2">
    <name type="scientific">Brachionus plicatilis</name>
    <name type="common">Marine rotifer</name>
    <name type="synonym">Brachionus muelleri</name>
    <dbReference type="NCBI Taxonomy" id="10195"/>
    <lineage>
        <taxon>Eukaryota</taxon>
        <taxon>Metazoa</taxon>
        <taxon>Spiralia</taxon>
        <taxon>Gnathifera</taxon>
        <taxon>Rotifera</taxon>
        <taxon>Eurotatoria</taxon>
        <taxon>Monogononta</taxon>
        <taxon>Pseudotrocha</taxon>
        <taxon>Ploima</taxon>
        <taxon>Brachionidae</taxon>
        <taxon>Brachionus</taxon>
    </lineage>
</organism>
<evidence type="ECO:0000313" key="2">
    <source>
        <dbReference type="Proteomes" id="UP000276133"/>
    </source>
</evidence>
<gene>
    <name evidence="1" type="ORF">BpHYR1_017135</name>
</gene>
<dbReference type="EMBL" id="REGN01002024">
    <property type="protein sequence ID" value="RNA30904.1"/>
    <property type="molecule type" value="Genomic_DNA"/>
</dbReference>
<proteinExistence type="predicted"/>
<dbReference type="Proteomes" id="UP000276133">
    <property type="component" value="Unassembled WGS sequence"/>
</dbReference>
<reference evidence="1 2" key="1">
    <citation type="journal article" date="2018" name="Sci. Rep.">
        <title>Genomic signatures of local adaptation to the degree of environmental predictability in rotifers.</title>
        <authorList>
            <person name="Franch-Gras L."/>
            <person name="Hahn C."/>
            <person name="Garcia-Roger E.M."/>
            <person name="Carmona M.J."/>
            <person name="Serra M."/>
            <person name="Gomez A."/>
        </authorList>
    </citation>
    <scope>NUCLEOTIDE SEQUENCE [LARGE SCALE GENOMIC DNA]</scope>
    <source>
        <strain evidence="1">HYR1</strain>
    </source>
</reference>
<protein>
    <submittedName>
        <fullName evidence="1">Uncharacterized protein</fullName>
    </submittedName>
</protein>
<name>A0A3M7S503_BRAPC</name>
<comment type="caution">
    <text evidence="1">The sequence shown here is derived from an EMBL/GenBank/DDBJ whole genome shotgun (WGS) entry which is preliminary data.</text>
</comment>
<dbReference type="AlphaFoldDB" id="A0A3M7S503"/>